<reference evidence="1" key="1">
    <citation type="submission" date="2021-01" db="EMBL/GenBank/DDBJ databases">
        <authorList>
            <consortium name="Genoscope - CEA"/>
            <person name="William W."/>
        </authorList>
    </citation>
    <scope>NUCLEOTIDE SEQUENCE</scope>
</reference>
<evidence type="ECO:0000313" key="2">
    <source>
        <dbReference type="Proteomes" id="UP000692954"/>
    </source>
</evidence>
<keyword evidence="2" id="KW-1185">Reference proteome</keyword>
<name>A0A8S1QSF6_9CILI</name>
<proteinExistence type="predicted"/>
<dbReference type="EMBL" id="CAJJDN010000114">
    <property type="protein sequence ID" value="CAD8117460.1"/>
    <property type="molecule type" value="Genomic_DNA"/>
</dbReference>
<organism evidence="1 2">
    <name type="scientific">Paramecium sonneborni</name>
    <dbReference type="NCBI Taxonomy" id="65129"/>
    <lineage>
        <taxon>Eukaryota</taxon>
        <taxon>Sar</taxon>
        <taxon>Alveolata</taxon>
        <taxon>Ciliophora</taxon>
        <taxon>Intramacronucleata</taxon>
        <taxon>Oligohymenophorea</taxon>
        <taxon>Peniculida</taxon>
        <taxon>Parameciidae</taxon>
        <taxon>Paramecium</taxon>
    </lineage>
</organism>
<evidence type="ECO:0000313" key="1">
    <source>
        <dbReference type="EMBL" id="CAD8117460.1"/>
    </source>
</evidence>
<protein>
    <submittedName>
        <fullName evidence="1">Uncharacterized protein</fullName>
    </submittedName>
</protein>
<gene>
    <name evidence="1" type="ORF">PSON_ATCC_30995.1.T1140012</name>
</gene>
<dbReference type="OrthoDB" id="304651at2759"/>
<dbReference type="Proteomes" id="UP000692954">
    <property type="component" value="Unassembled WGS sequence"/>
</dbReference>
<accession>A0A8S1QSF6</accession>
<dbReference type="AlphaFoldDB" id="A0A8S1QSF6"/>
<comment type="caution">
    <text evidence="1">The sequence shown here is derived from an EMBL/GenBank/DDBJ whole genome shotgun (WGS) entry which is preliminary data.</text>
</comment>
<sequence>MGTIKNTLQLKNGALISSRKSKSFLEGNDGSCMRDSIYTLSTFQQSSTGNSIIFDLLQKYKLNTLKILFCNGDNRQYKIGIYIKFDNKETLIYDCYAKSILKITFPDQQVSGFRILNVAGNTYNIHLNFIKIEAFYQLQMNKLQ</sequence>